<evidence type="ECO:0000256" key="2">
    <source>
        <dbReference type="ARBA" id="ARBA00022803"/>
    </source>
</evidence>
<dbReference type="PANTHER" id="PTHR45188">
    <property type="entry name" value="DNAJ PROTEIN P58IPK HOMOLOG"/>
    <property type="match status" value="1"/>
</dbReference>
<keyword evidence="3" id="KW-0143">Chaperone</keyword>
<evidence type="ECO:0000259" key="6">
    <source>
        <dbReference type="PROSITE" id="PS50076"/>
    </source>
</evidence>
<dbReference type="InterPro" id="IPR011990">
    <property type="entry name" value="TPR-like_helical_dom_sf"/>
</dbReference>
<dbReference type="InterPro" id="IPR036869">
    <property type="entry name" value="J_dom_sf"/>
</dbReference>
<dbReference type="Pfam" id="PF13414">
    <property type="entry name" value="TPR_11"/>
    <property type="match status" value="1"/>
</dbReference>
<dbReference type="Pfam" id="PF13181">
    <property type="entry name" value="TPR_8"/>
    <property type="match status" value="4"/>
</dbReference>
<dbReference type="EMBL" id="VSWD01000014">
    <property type="protein sequence ID" value="KAK3083542.1"/>
    <property type="molecule type" value="Genomic_DNA"/>
</dbReference>
<dbReference type="PROSITE" id="PS50076">
    <property type="entry name" value="DNAJ_2"/>
    <property type="match status" value="1"/>
</dbReference>
<evidence type="ECO:0000256" key="5">
    <source>
        <dbReference type="SAM" id="MobiDB-lite"/>
    </source>
</evidence>
<accession>A0AA88XV25</accession>
<evidence type="ECO:0000256" key="3">
    <source>
        <dbReference type="ARBA" id="ARBA00023186"/>
    </source>
</evidence>
<dbReference type="Pfam" id="PF13174">
    <property type="entry name" value="TPR_6"/>
    <property type="match status" value="1"/>
</dbReference>
<dbReference type="PROSITE" id="PS50005">
    <property type="entry name" value="TPR"/>
    <property type="match status" value="6"/>
</dbReference>
<dbReference type="InterPro" id="IPR019734">
    <property type="entry name" value="TPR_rpt"/>
</dbReference>
<dbReference type="Proteomes" id="UP001186944">
    <property type="component" value="Unassembled WGS sequence"/>
</dbReference>
<feature type="repeat" description="TPR" evidence="4">
    <location>
        <begin position="87"/>
        <end position="120"/>
    </location>
</feature>
<dbReference type="CDD" id="cd06257">
    <property type="entry name" value="DnaJ"/>
    <property type="match status" value="1"/>
</dbReference>
<dbReference type="SUPFAM" id="SSF48452">
    <property type="entry name" value="TPR-like"/>
    <property type="match status" value="1"/>
</dbReference>
<feature type="repeat" description="TPR" evidence="4">
    <location>
        <begin position="316"/>
        <end position="349"/>
    </location>
</feature>
<reference evidence="7" key="1">
    <citation type="submission" date="2019-08" db="EMBL/GenBank/DDBJ databases">
        <title>The improved chromosome-level genome for the pearl oyster Pinctada fucata martensii using PacBio sequencing and Hi-C.</title>
        <authorList>
            <person name="Zheng Z."/>
        </authorList>
    </citation>
    <scope>NUCLEOTIDE SEQUENCE</scope>
    <source>
        <strain evidence="7">ZZ-2019</strain>
        <tissue evidence="7">Adductor muscle</tissue>
    </source>
</reference>
<dbReference type="Gene3D" id="1.25.40.10">
    <property type="entry name" value="Tetratricopeptide repeat domain"/>
    <property type="match status" value="1"/>
</dbReference>
<dbReference type="Gene3D" id="1.10.287.110">
    <property type="entry name" value="DnaJ domain"/>
    <property type="match status" value="1"/>
</dbReference>
<feature type="repeat" description="TPR" evidence="4">
    <location>
        <begin position="270"/>
        <end position="303"/>
    </location>
</feature>
<dbReference type="Pfam" id="PF13432">
    <property type="entry name" value="TPR_16"/>
    <property type="match status" value="1"/>
</dbReference>
<proteinExistence type="predicted"/>
<name>A0AA88XV25_PINIB</name>
<dbReference type="PRINTS" id="PR00625">
    <property type="entry name" value="JDOMAIN"/>
</dbReference>
<evidence type="ECO:0000256" key="1">
    <source>
        <dbReference type="ARBA" id="ARBA00022737"/>
    </source>
</evidence>
<dbReference type="Pfam" id="PF00226">
    <property type="entry name" value="DnaJ"/>
    <property type="match status" value="1"/>
</dbReference>
<gene>
    <name evidence="7" type="ORF">FSP39_025158</name>
</gene>
<feature type="repeat" description="TPR" evidence="4">
    <location>
        <begin position="155"/>
        <end position="188"/>
    </location>
</feature>
<keyword evidence="1" id="KW-0677">Repeat</keyword>
<evidence type="ECO:0000313" key="7">
    <source>
        <dbReference type="EMBL" id="KAK3083542.1"/>
    </source>
</evidence>
<dbReference type="PANTHER" id="PTHR45188:SF2">
    <property type="entry name" value="DNAJ HOMOLOG SUBFAMILY C MEMBER 7"/>
    <property type="match status" value="1"/>
</dbReference>
<feature type="domain" description="J" evidence="6">
    <location>
        <begin position="441"/>
        <end position="511"/>
    </location>
</feature>
<keyword evidence="2 4" id="KW-0802">TPR repeat</keyword>
<dbReference type="PROSITE" id="PS00636">
    <property type="entry name" value="DNAJ_1"/>
    <property type="match status" value="1"/>
</dbReference>
<protein>
    <recommendedName>
        <fullName evidence="6">J domain-containing protein</fullName>
    </recommendedName>
</protein>
<dbReference type="AlphaFoldDB" id="A0AA88XV25"/>
<dbReference type="SMART" id="SM00271">
    <property type="entry name" value="DnaJ"/>
    <property type="match status" value="1"/>
</dbReference>
<dbReference type="InterPro" id="IPR018253">
    <property type="entry name" value="DnaJ_domain_CS"/>
</dbReference>
<organism evidence="7 8">
    <name type="scientific">Pinctada imbricata</name>
    <name type="common">Atlantic pearl-oyster</name>
    <name type="synonym">Pinctada martensii</name>
    <dbReference type="NCBI Taxonomy" id="66713"/>
    <lineage>
        <taxon>Eukaryota</taxon>
        <taxon>Metazoa</taxon>
        <taxon>Spiralia</taxon>
        <taxon>Lophotrochozoa</taxon>
        <taxon>Mollusca</taxon>
        <taxon>Bivalvia</taxon>
        <taxon>Autobranchia</taxon>
        <taxon>Pteriomorphia</taxon>
        <taxon>Pterioida</taxon>
        <taxon>Pterioidea</taxon>
        <taxon>Pteriidae</taxon>
        <taxon>Pinctada</taxon>
    </lineage>
</organism>
<dbReference type="InterPro" id="IPR001623">
    <property type="entry name" value="DnaJ_domain"/>
</dbReference>
<dbReference type="SMART" id="SM00028">
    <property type="entry name" value="TPR"/>
    <property type="match status" value="8"/>
</dbReference>
<feature type="region of interest" description="Disordered" evidence="5">
    <location>
        <begin position="1"/>
        <end position="22"/>
    </location>
</feature>
<dbReference type="FunFam" id="1.25.40.10:FF:000097">
    <property type="entry name" value="DnaJ homolog subfamily C member 7 homolog"/>
    <property type="match status" value="1"/>
</dbReference>
<dbReference type="SUPFAM" id="SSF46565">
    <property type="entry name" value="Chaperone J-domain"/>
    <property type="match status" value="1"/>
</dbReference>
<sequence>MSSGETEMEVNPPAGGGKEKTEQLSDQIIQYISFISMVKFCTHASARFKENCGKLQLWHEVFSNSIFSHALGKNMHKEVSERTNIDAERKKNEGNTFYKNKEYTDALKCYSEAIDICPTCAAYYGNRAATYIMLNKYREALEDARQSVRLDQQFVKGYLRAGKCQLALGEASAASNCYRKVLDLEPNNSTAKADLEVAENVQKFDDMAEGDFQKGDYRRAVYCMDQCLQKCPACSRFKLRKGEALAMLGRYQEAQEIANDVLQREDSMNSDAIYVRGLCLYYQDSIDKAFQHFQQVLRLAPDHVKAKEVYRKAKALTAKKEEGNQEFRSGNLNKAIEIYTEALSIDPNNKFTNSKLYFNRATVSSKLNKLEEAIEDCSSAIKLDDGYIKAYLRRAKCYMDTEQYEDAVRDYEQVYKMDKNRENKRLLQDAKLELKKSKRKDYYKILGISKTASDDEIKKAYRKRALIHHPDRHSHDTPEKQKEEELKFKELGEAYSILSDPRKKDRYDSGADLEDLEGGGFDHVDPNVIFQSFFGSGFGGGGGGFPGGGFPGGFTFQFG</sequence>
<feature type="repeat" description="TPR" evidence="4">
    <location>
        <begin position="388"/>
        <end position="421"/>
    </location>
</feature>
<evidence type="ECO:0000313" key="8">
    <source>
        <dbReference type="Proteomes" id="UP001186944"/>
    </source>
</evidence>
<feature type="repeat" description="TPR" evidence="4">
    <location>
        <begin position="121"/>
        <end position="154"/>
    </location>
</feature>
<evidence type="ECO:0000256" key="4">
    <source>
        <dbReference type="PROSITE-ProRule" id="PRU00339"/>
    </source>
</evidence>
<comment type="caution">
    <text evidence="7">The sequence shown here is derived from an EMBL/GenBank/DDBJ whole genome shotgun (WGS) entry which is preliminary data.</text>
</comment>
<keyword evidence="8" id="KW-1185">Reference proteome</keyword>